<proteinExistence type="predicted"/>
<dbReference type="OrthoDB" id="8067857at2759"/>
<dbReference type="AlphaFoldDB" id="A0A4Y2JP40"/>
<evidence type="ECO:0000313" key="1">
    <source>
        <dbReference type="EMBL" id="GBM90896.1"/>
    </source>
</evidence>
<name>A0A4Y2JP40_ARAVE</name>
<gene>
    <name evidence="1" type="ORF">AVEN_46385_1</name>
</gene>
<dbReference type="EMBL" id="BGPR01003660">
    <property type="protein sequence ID" value="GBM90896.1"/>
    <property type="molecule type" value="Genomic_DNA"/>
</dbReference>
<accession>A0A4Y2JP40</accession>
<evidence type="ECO:0000313" key="2">
    <source>
        <dbReference type="Proteomes" id="UP000499080"/>
    </source>
</evidence>
<reference evidence="1 2" key="1">
    <citation type="journal article" date="2019" name="Sci. Rep.">
        <title>Orb-weaving spider Araneus ventricosus genome elucidates the spidroin gene catalogue.</title>
        <authorList>
            <person name="Kono N."/>
            <person name="Nakamura H."/>
            <person name="Ohtoshi R."/>
            <person name="Moran D.A.P."/>
            <person name="Shinohara A."/>
            <person name="Yoshida Y."/>
            <person name="Fujiwara M."/>
            <person name="Mori M."/>
            <person name="Tomita M."/>
            <person name="Arakawa K."/>
        </authorList>
    </citation>
    <scope>NUCLEOTIDE SEQUENCE [LARGE SCALE GENOMIC DNA]</scope>
</reference>
<organism evidence="1 2">
    <name type="scientific">Araneus ventricosus</name>
    <name type="common">Orbweaver spider</name>
    <name type="synonym">Epeira ventricosa</name>
    <dbReference type="NCBI Taxonomy" id="182803"/>
    <lineage>
        <taxon>Eukaryota</taxon>
        <taxon>Metazoa</taxon>
        <taxon>Ecdysozoa</taxon>
        <taxon>Arthropoda</taxon>
        <taxon>Chelicerata</taxon>
        <taxon>Arachnida</taxon>
        <taxon>Araneae</taxon>
        <taxon>Araneomorphae</taxon>
        <taxon>Entelegynae</taxon>
        <taxon>Araneoidea</taxon>
        <taxon>Araneidae</taxon>
        <taxon>Araneus</taxon>
    </lineage>
</organism>
<keyword evidence="2" id="KW-1185">Reference proteome</keyword>
<dbReference type="PANTHER" id="PTHR38681:SF1">
    <property type="entry name" value="RETROVIRUS-RELATED POL POLYPROTEIN FROM TRANSPOSON 412-LIKE PROTEIN"/>
    <property type="match status" value="1"/>
</dbReference>
<sequence>MAHLPENWLDSLPSVLLGIRSSFQPYLATSSAELVYGTTLKLPGEFFSNTPVTTLSFLQMLRHHVRSSRPVPTKHHCSGAVFVSDDLIKASRVFFEN</sequence>
<comment type="caution">
    <text evidence="1">The sequence shown here is derived from an EMBL/GenBank/DDBJ whole genome shotgun (WGS) entry which is preliminary data.</text>
</comment>
<dbReference type="Proteomes" id="UP000499080">
    <property type="component" value="Unassembled WGS sequence"/>
</dbReference>
<protein>
    <submittedName>
        <fullName evidence="1">Uncharacterized protein</fullName>
    </submittedName>
</protein>
<dbReference type="PANTHER" id="PTHR38681">
    <property type="entry name" value="RETROVIRUS-RELATED POL POLYPROTEIN FROM TRANSPOSON 412-LIKE PROTEIN-RELATED"/>
    <property type="match status" value="1"/>
</dbReference>